<keyword evidence="2" id="KW-0723">Serine/threonine-protein kinase</keyword>
<evidence type="ECO:0000256" key="2">
    <source>
        <dbReference type="ARBA" id="ARBA00022527"/>
    </source>
</evidence>
<evidence type="ECO:0000256" key="6">
    <source>
        <dbReference type="ARBA" id="ARBA00022840"/>
    </source>
</evidence>
<dbReference type="SUPFAM" id="SSF56112">
    <property type="entry name" value="Protein kinase-like (PK-like)"/>
    <property type="match status" value="1"/>
</dbReference>
<dbReference type="GO" id="GO:0004674">
    <property type="term" value="F:protein serine/threonine kinase activity"/>
    <property type="evidence" value="ECO:0007669"/>
    <property type="project" value="UniProtKB-KW"/>
</dbReference>
<keyword evidence="11" id="KW-1185">Reference proteome</keyword>
<sequence length="332" mass="37203">MLHLSAHMITSHSKADGLLHTACGTPNYVAPEVLNDKGYDGTTADIWSCGVILFVLMAGYLPFVESNLISLYRKINKADFTCPSWFSPGIKNLIKASLTPILLLITIPDILENEWFKKGYRPPDFEQGEDVSLDDVVAVFNDSKEYLVTEKKEKPVSMNAFEFISRSQCFNLGSLFEKQEMKLKGDKIWKKGPSLRPATEKGELVLETTTEPDGFFIGGPLYDDVDYDIEPSKGYDRSLWLMQGMFRANRGCGYVKKPEFLLKVGPHNEVFDPRSSLPVKQILKVGIARVPADSVMKKTKTIEDNWTPPNMFAAVRVKGRNSCCATVQSQGR</sequence>
<feature type="domain" description="NAF" evidence="9">
    <location>
        <begin position="153"/>
        <end position="177"/>
    </location>
</feature>
<keyword evidence="3" id="KW-0808">Transferase</keyword>
<dbReference type="Gene3D" id="1.10.510.10">
    <property type="entry name" value="Transferase(Phosphotransferase) domain 1"/>
    <property type="match status" value="1"/>
</dbReference>
<evidence type="ECO:0000256" key="5">
    <source>
        <dbReference type="ARBA" id="ARBA00022777"/>
    </source>
</evidence>
<evidence type="ECO:0000256" key="4">
    <source>
        <dbReference type="ARBA" id="ARBA00022741"/>
    </source>
</evidence>
<proteinExistence type="predicted"/>
<dbReference type="EC" id="2.7.11.1" evidence="1"/>
<name>A0A835LTV6_9MAGN</name>
<evidence type="ECO:0000313" key="11">
    <source>
        <dbReference type="Proteomes" id="UP000631114"/>
    </source>
</evidence>
<dbReference type="GO" id="GO:0035556">
    <property type="term" value="P:intracellular signal transduction"/>
    <property type="evidence" value="ECO:0007669"/>
    <property type="project" value="InterPro"/>
</dbReference>
<dbReference type="InterPro" id="IPR017946">
    <property type="entry name" value="PLC-like_Pdiesterase_TIM-brl"/>
</dbReference>
<evidence type="ECO:0000256" key="1">
    <source>
        <dbReference type="ARBA" id="ARBA00012513"/>
    </source>
</evidence>
<reference evidence="10 11" key="1">
    <citation type="submission" date="2020-10" db="EMBL/GenBank/DDBJ databases">
        <title>The Coptis chinensis genome and diversification of protoberbering-type alkaloids.</title>
        <authorList>
            <person name="Wang B."/>
            <person name="Shu S."/>
            <person name="Song C."/>
            <person name="Liu Y."/>
        </authorList>
    </citation>
    <scope>NUCLEOTIDE SEQUENCE [LARGE SCALE GENOMIC DNA]</scope>
    <source>
        <strain evidence="10">HL-2020</strain>
        <tissue evidence="10">Leaf</tissue>
    </source>
</reference>
<dbReference type="SMART" id="SM00220">
    <property type="entry name" value="S_TKc"/>
    <property type="match status" value="1"/>
</dbReference>
<protein>
    <recommendedName>
        <fullName evidence="1">non-specific serine/threonine protein kinase</fullName>
        <ecNumber evidence="1">2.7.11.1</ecNumber>
    </recommendedName>
</protein>
<dbReference type="Pfam" id="PF00069">
    <property type="entry name" value="Pkinase"/>
    <property type="match status" value="1"/>
</dbReference>
<keyword evidence="6" id="KW-0067">ATP-binding</keyword>
<dbReference type="InterPro" id="IPR011009">
    <property type="entry name" value="Kinase-like_dom_sf"/>
</dbReference>
<dbReference type="OrthoDB" id="193931at2759"/>
<keyword evidence="4" id="KW-0547">Nucleotide-binding</keyword>
<dbReference type="PROSITE" id="PS50008">
    <property type="entry name" value="PIPLC_Y_DOMAIN"/>
    <property type="match status" value="1"/>
</dbReference>
<evidence type="ECO:0000313" key="10">
    <source>
        <dbReference type="EMBL" id="KAF9599336.1"/>
    </source>
</evidence>
<dbReference type="PROSITE" id="PS50011">
    <property type="entry name" value="PROTEIN_KINASE_DOM"/>
    <property type="match status" value="1"/>
</dbReference>
<comment type="caution">
    <text evidence="10">The sequence shown here is derived from an EMBL/GenBank/DDBJ whole genome shotgun (WGS) entry which is preliminary data.</text>
</comment>
<evidence type="ECO:0000259" key="9">
    <source>
        <dbReference type="PROSITE" id="PS50816"/>
    </source>
</evidence>
<keyword evidence="5" id="KW-0418">Kinase</keyword>
<dbReference type="PANTHER" id="PTHR43895:SF145">
    <property type="entry name" value="CBL-INTERACTING SERINE_THREONINE-PROTEIN KINASE 9"/>
    <property type="match status" value="1"/>
</dbReference>
<dbReference type="Proteomes" id="UP000631114">
    <property type="component" value="Unassembled WGS sequence"/>
</dbReference>
<dbReference type="InterPro" id="IPR004041">
    <property type="entry name" value="NAF_dom"/>
</dbReference>
<dbReference type="Pfam" id="PF03822">
    <property type="entry name" value="NAF"/>
    <property type="match status" value="1"/>
</dbReference>
<dbReference type="InterPro" id="IPR001711">
    <property type="entry name" value="PLipase_C_Pinositol-sp_Y"/>
</dbReference>
<evidence type="ECO:0000256" key="3">
    <source>
        <dbReference type="ARBA" id="ARBA00022679"/>
    </source>
</evidence>
<feature type="domain" description="PI-PLC Y-box" evidence="7">
    <location>
        <begin position="236"/>
        <end position="261"/>
    </location>
</feature>
<dbReference type="GO" id="GO:0006629">
    <property type="term" value="P:lipid metabolic process"/>
    <property type="evidence" value="ECO:0007669"/>
    <property type="project" value="InterPro"/>
</dbReference>
<evidence type="ECO:0000259" key="8">
    <source>
        <dbReference type="PROSITE" id="PS50011"/>
    </source>
</evidence>
<dbReference type="EMBL" id="JADFTS010000007">
    <property type="protein sequence ID" value="KAF9599336.1"/>
    <property type="molecule type" value="Genomic_DNA"/>
</dbReference>
<dbReference type="SUPFAM" id="SSF51695">
    <property type="entry name" value="PLC-like phosphodiesterases"/>
    <property type="match status" value="1"/>
</dbReference>
<feature type="domain" description="Protein kinase" evidence="8">
    <location>
        <begin position="1"/>
        <end position="116"/>
    </location>
</feature>
<evidence type="ECO:0000259" key="7">
    <source>
        <dbReference type="PROSITE" id="PS50008"/>
    </source>
</evidence>
<dbReference type="InterPro" id="IPR018451">
    <property type="entry name" value="NAF/FISL_domain"/>
</dbReference>
<accession>A0A835LTV6</accession>
<dbReference type="GO" id="GO:0005524">
    <property type="term" value="F:ATP binding"/>
    <property type="evidence" value="ECO:0007669"/>
    <property type="project" value="UniProtKB-KW"/>
</dbReference>
<gene>
    <name evidence="10" type="ORF">IFM89_036634</name>
</gene>
<dbReference type="Gene3D" id="3.20.20.190">
    <property type="entry name" value="Phosphatidylinositol (PI) phosphodiesterase"/>
    <property type="match status" value="1"/>
</dbReference>
<dbReference type="AlphaFoldDB" id="A0A835LTV6"/>
<dbReference type="PROSITE" id="PS50816">
    <property type="entry name" value="NAF"/>
    <property type="match status" value="1"/>
</dbReference>
<dbReference type="InterPro" id="IPR000719">
    <property type="entry name" value="Prot_kinase_dom"/>
</dbReference>
<dbReference type="GO" id="GO:0004435">
    <property type="term" value="F:phosphatidylinositol-4,5-bisphosphate phospholipase C activity"/>
    <property type="evidence" value="ECO:0007669"/>
    <property type="project" value="InterPro"/>
</dbReference>
<dbReference type="Gene3D" id="3.30.310.80">
    <property type="entry name" value="Kinase associated domain 1, KA1"/>
    <property type="match status" value="1"/>
</dbReference>
<dbReference type="SMART" id="SM00149">
    <property type="entry name" value="PLCYc"/>
    <property type="match status" value="1"/>
</dbReference>
<dbReference type="PANTHER" id="PTHR43895">
    <property type="entry name" value="CALCIUM/CALMODULIN-DEPENDENT PROTEIN KINASE KINASE-RELATED"/>
    <property type="match status" value="1"/>
</dbReference>
<organism evidence="10 11">
    <name type="scientific">Coptis chinensis</name>
    <dbReference type="NCBI Taxonomy" id="261450"/>
    <lineage>
        <taxon>Eukaryota</taxon>
        <taxon>Viridiplantae</taxon>
        <taxon>Streptophyta</taxon>
        <taxon>Embryophyta</taxon>
        <taxon>Tracheophyta</taxon>
        <taxon>Spermatophyta</taxon>
        <taxon>Magnoliopsida</taxon>
        <taxon>Ranunculales</taxon>
        <taxon>Ranunculaceae</taxon>
        <taxon>Coptidoideae</taxon>
        <taxon>Coptis</taxon>
    </lineage>
</organism>